<keyword evidence="2" id="KW-1185">Reference proteome</keyword>
<accession>A0ABU2YJD0</accession>
<dbReference type="Proteomes" id="UP001259492">
    <property type="component" value="Unassembled WGS sequence"/>
</dbReference>
<dbReference type="InterPro" id="IPR025990">
    <property type="entry name" value="zinc_ribbon_bacterial"/>
</dbReference>
<comment type="caution">
    <text evidence="1">The sequence shown here is derived from an EMBL/GenBank/DDBJ whole genome shotgun (WGS) entry which is preliminary data.</text>
</comment>
<dbReference type="PIRSF" id="PIRSF037225">
    <property type="entry name" value="UCP037225"/>
    <property type="match status" value="1"/>
</dbReference>
<sequence length="61" mass="7007">MQQLEYFFQCPHCWEQISILLEQSSGPQSYIEDCEVCCNPLLVDFTIEAENIVSFTASEAQ</sequence>
<organism evidence="1 2">
    <name type="scientific">Microcosmobacter mediterraneus</name>
    <dbReference type="NCBI Taxonomy" id="3075607"/>
    <lineage>
        <taxon>Bacteria</taxon>
        <taxon>Pseudomonadati</taxon>
        <taxon>Bacteroidota</taxon>
        <taxon>Flavobacteriia</taxon>
        <taxon>Flavobacteriales</taxon>
        <taxon>Flavobacteriaceae</taxon>
        <taxon>Microcosmobacter</taxon>
    </lineage>
</organism>
<proteinExistence type="predicted"/>
<evidence type="ECO:0000313" key="2">
    <source>
        <dbReference type="Proteomes" id="UP001259492"/>
    </source>
</evidence>
<dbReference type="Pfam" id="PF14255">
    <property type="entry name" value="Zn_ribbon_21"/>
    <property type="match status" value="1"/>
</dbReference>
<gene>
    <name evidence="1" type="ORF">RM697_06455</name>
</gene>
<name>A0ABU2YJD0_9FLAO</name>
<protein>
    <submittedName>
        <fullName evidence="1">CPXCG motif-containing cysteine-rich protein</fullName>
    </submittedName>
</protein>
<dbReference type="InterPro" id="IPR017143">
    <property type="entry name" value="UCP037225"/>
</dbReference>
<reference evidence="1 2" key="1">
    <citation type="submission" date="2023-09" db="EMBL/GenBank/DDBJ databases">
        <authorList>
            <person name="Rey-Velasco X."/>
        </authorList>
    </citation>
    <scope>NUCLEOTIDE SEQUENCE [LARGE SCALE GENOMIC DNA]</scope>
    <source>
        <strain evidence="1 2">W332</strain>
    </source>
</reference>
<dbReference type="EMBL" id="JAVRIA010000003">
    <property type="protein sequence ID" value="MDT0558277.1"/>
    <property type="molecule type" value="Genomic_DNA"/>
</dbReference>
<evidence type="ECO:0000313" key="1">
    <source>
        <dbReference type="EMBL" id="MDT0558277.1"/>
    </source>
</evidence>
<dbReference type="RefSeq" id="WP_311427051.1">
    <property type="nucleotide sequence ID" value="NZ_JAVRIA010000003.1"/>
</dbReference>